<name>A0A162DKS7_9FLAO</name>
<keyword evidence="2" id="KW-1185">Reference proteome</keyword>
<organism evidence="1 2">
    <name type="scientific">Aquimarina aggregata</name>
    <dbReference type="NCBI Taxonomy" id="1642818"/>
    <lineage>
        <taxon>Bacteria</taxon>
        <taxon>Pseudomonadati</taxon>
        <taxon>Bacteroidota</taxon>
        <taxon>Flavobacteriia</taxon>
        <taxon>Flavobacteriales</taxon>
        <taxon>Flavobacteriaceae</taxon>
        <taxon>Aquimarina</taxon>
    </lineage>
</organism>
<dbReference type="EMBL" id="LQRT01000002">
    <property type="protein sequence ID" value="KZS41908.1"/>
    <property type="molecule type" value="Genomic_DNA"/>
</dbReference>
<evidence type="ECO:0000313" key="2">
    <source>
        <dbReference type="Proteomes" id="UP000076715"/>
    </source>
</evidence>
<dbReference type="Proteomes" id="UP000076715">
    <property type="component" value="Unassembled WGS sequence"/>
</dbReference>
<dbReference type="OrthoDB" id="1273634at2"/>
<accession>A0A162DKS7</accession>
<sequence length="187" mass="22324">MSIVRFNQDSPLQKIKASFLDDTIELTNKQQKIKEQIRFAFSLRLKERYTPAQTIEHLQQEYDCSQATAYRIYQKAMYVFGDIDVTDIKAEKIVLREYYLELYKSAFDDKKYEVAKKILDSYRELFDFNIKEDDIDEGKLKAHHYNIVIDKQVRSIMREQFKTGVVDFNAYPNVEDIEFREVNEEEG</sequence>
<proteinExistence type="predicted"/>
<comment type="caution">
    <text evidence="1">The sequence shown here is derived from an EMBL/GenBank/DDBJ whole genome shotgun (WGS) entry which is preliminary data.</text>
</comment>
<dbReference type="AlphaFoldDB" id="A0A162DKS7"/>
<dbReference type="RefSeq" id="WP_066310906.1">
    <property type="nucleotide sequence ID" value="NZ_LQRT01000002.1"/>
</dbReference>
<dbReference type="STRING" id="1642818.AWE51_00230"/>
<protein>
    <submittedName>
        <fullName evidence="1">Uncharacterized protein</fullName>
    </submittedName>
</protein>
<evidence type="ECO:0000313" key="1">
    <source>
        <dbReference type="EMBL" id="KZS41908.1"/>
    </source>
</evidence>
<gene>
    <name evidence="1" type="ORF">AWE51_00230</name>
</gene>
<reference evidence="1 2" key="1">
    <citation type="submission" date="2016-01" db="EMBL/GenBank/DDBJ databases">
        <title>The draft genome sequence of Aquimarina sp. RZW4-3-2.</title>
        <authorList>
            <person name="Wang Y."/>
        </authorList>
    </citation>
    <scope>NUCLEOTIDE SEQUENCE [LARGE SCALE GENOMIC DNA]</scope>
    <source>
        <strain evidence="1 2">RZW4-3-2</strain>
    </source>
</reference>